<dbReference type="GO" id="GO:0007234">
    <property type="term" value="P:osmosensory signaling via phosphorelay pathway"/>
    <property type="evidence" value="ECO:0007669"/>
    <property type="project" value="TreeGrafter"/>
</dbReference>
<dbReference type="GO" id="GO:0009584">
    <property type="term" value="P:detection of visible light"/>
    <property type="evidence" value="ECO:0007669"/>
    <property type="project" value="InterPro"/>
</dbReference>
<evidence type="ECO:0000313" key="15">
    <source>
        <dbReference type="Proteomes" id="UP000622890"/>
    </source>
</evidence>
<feature type="domain" description="Histidine kinase" evidence="13">
    <location>
        <begin position="536"/>
        <end position="750"/>
    </location>
</feature>
<dbReference type="Pfam" id="PF01590">
    <property type="entry name" value="GAF"/>
    <property type="match status" value="1"/>
</dbReference>
<evidence type="ECO:0000256" key="5">
    <source>
        <dbReference type="ARBA" id="ARBA00022543"/>
    </source>
</evidence>
<dbReference type="SUPFAM" id="SSF55781">
    <property type="entry name" value="GAF domain-like"/>
    <property type="match status" value="2"/>
</dbReference>
<dbReference type="Pfam" id="PF02518">
    <property type="entry name" value="HATPase_c"/>
    <property type="match status" value="1"/>
</dbReference>
<evidence type="ECO:0000259" key="12">
    <source>
        <dbReference type="PROSITE" id="PS50046"/>
    </source>
</evidence>
<evidence type="ECO:0000256" key="7">
    <source>
        <dbReference type="ARBA" id="ARBA00022606"/>
    </source>
</evidence>
<evidence type="ECO:0000256" key="8">
    <source>
        <dbReference type="ARBA" id="ARBA00022679"/>
    </source>
</evidence>
<evidence type="ECO:0000259" key="13">
    <source>
        <dbReference type="PROSITE" id="PS50109"/>
    </source>
</evidence>
<keyword evidence="11" id="KW-0675">Receptor</keyword>
<dbReference type="FunFam" id="3.30.565.10:FF:000006">
    <property type="entry name" value="Sensor histidine kinase WalK"/>
    <property type="match status" value="1"/>
</dbReference>
<dbReference type="PANTHER" id="PTHR42878:SF15">
    <property type="entry name" value="BACTERIOPHYTOCHROME"/>
    <property type="match status" value="1"/>
</dbReference>
<dbReference type="Pfam" id="PF00360">
    <property type="entry name" value="PHY"/>
    <property type="match status" value="1"/>
</dbReference>
<evidence type="ECO:0000256" key="10">
    <source>
        <dbReference type="ARBA" id="ARBA00022991"/>
    </source>
</evidence>
<dbReference type="EC" id="2.7.13.3" evidence="4"/>
<dbReference type="Gene3D" id="3.30.450.270">
    <property type="match status" value="1"/>
</dbReference>
<dbReference type="InterPro" id="IPR005467">
    <property type="entry name" value="His_kinase_dom"/>
</dbReference>
<keyword evidence="9" id="KW-0418">Kinase</keyword>
<dbReference type="InterPro" id="IPR003661">
    <property type="entry name" value="HisK_dim/P_dom"/>
</dbReference>
<accession>A0A934T2S2</accession>
<dbReference type="Gene3D" id="3.30.565.10">
    <property type="entry name" value="Histidine kinase-like ATPase, C-terminal domain"/>
    <property type="match status" value="1"/>
</dbReference>
<dbReference type="GO" id="GO:0000156">
    <property type="term" value="F:phosphorelay response regulator activity"/>
    <property type="evidence" value="ECO:0007669"/>
    <property type="project" value="TreeGrafter"/>
</dbReference>
<dbReference type="InterPro" id="IPR043150">
    <property type="entry name" value="Phytochrome_PHY_sf"/>
</dbReference>
<evidence type="ECO:0000256" key="1">
    <source>
        <dbReference type="ARBA" id="ARBA00000085"/>
    </source>
</evidence>
<dbReference type="Pfam" id="PF08446">
    <property type="entry name" value="PAS_2"/>
    <property type="match status" value="1"/>
</dbReference>
<dbReference type="InterPro" id="IPR003018">
    <property type="entry name" value="GAF"/>
</dbReference>
<dbReference type="InterPro" id="IPR001294">
    <property type="entry name" value="Phytochrome"/>
</dbReference>
<keyword evidence="5" id="KW-0600">Photoreceptor protein</keyword>
<keyword evidence="8" id="KW-0808">Transferase</keyword>
<evidence type="ECO:0000256" key="9">
    <source>
        <dbReference type="ARBA" id="ARBA00022777"/>
    </source>
</evidence>
<dbReference type="Gene3D" id="3.30.450.40">
    <property type="match status" value="1"/>
</dbReference>
<dbReference type="GO" id="GO:0030295">
    <property type="term" value="F:protein kinase activator activity"/>
    <property type="evidence" value="ECO:0007669"/>
    <property type="project" value="TreeGrafter"/>
</dbReference>
<evidence type="ECO:0000256" key="3">
    <source>
        <dbReference type="ARBA" id="ARBA00006402"/>
    </source>
</evidence>
<dbReference type="PRINTS" id="PR01033">
    <property type="entry name" value="PHYTOCHROME"/>
</dbReference>
<dbReference type="InterPro" id="IPR003594">
    <property type="entry name" value="HATPase_dom"/>
</dbReference>
<dbReference type="InterPro" id="IPR013654">
    <property type="entry name" value="PAS_2"/>
</dbReference>
<dbReference type="InterPro" id="IPR035965">
    <property type="entry name" value="PAS-like_dom_sf"/>
</dbReference>
<proteinExistence type="inferred from homology"/>
<keyword evidence="10" id="KW-0157">Chromophore</keyword>
<evidence type="ECO:0000256" key="4">
    <source>
        <dbReference type="ARBA" id="ARBA00012438"/>
    </source>
</evidence>
<dbReference type="InterPro" id="IPR013515">
    <property type="entry name" value="Phytochrome_cen-reg"/>
</dbReference>
<dbReference type="CDD" id="cd00082">
    <property type="entry name" value="HisKA"/>
    <property type="match status" value="1"/>
</dbReference>
<evidence type="ECO:0000256" key="2">
    <source>
        <dbReference type="ARBA" id="ARBA00004429"/>
    </source>
</evidence>
<dbReference type="SMART" id="SM00388">
    <property type="entry name" value="HisKA"/>
    <property type="match status" value="1"/>
</dbReference>
<dbReference type="GO" id="GO:0000155">
    <property type="term" value="F:phosphorelay sensor kinase activity"/>
    <property type="evidence" value="ECO:0007669"/>
    <property type="project" value="InterPro"/>
</dbReference>
<comment type="catalytic activity">
    <reaction evidence="1">
        <text>ATP + protein L-histidine = ADP + protein N-phospho-L-histidine.</text>
        <dbReference type="EC" id="2.7.13.3"/>
    </reaction>
</comment>
<dbReference type="SUPFAM" id="SSF47384">
    <property type="entry name" value="Homodimeric domain of signal transducing histidine kinase"/>
    <property type="match status" value="1"/>
</dbReference>
<dbReference type="RefSeq" id="WP_200597275.1">
    <property type="nucleotide sequence ID" value="NZ_JAEPBG010000018.1"/>
</dbReference>
<dbReference type="InterPro" id="IPR036097">
    <property type="entry name" value="HisK_dim/P_sf"/>
</dbReference>
<keyword evidence="7" id="KW-0716">Sensory transduction</keyword>
<dbReference type="InterPro" id="IPR050351">
    <property type="entry name" value="BphY/WalK/GraS-like"/>
</dbReference>
<reference evidence="14" key="1">
    <citation type="submission" date="2021-01" db="EMBL/GenBank/DDBJ databases">
        <title>Genome sequence of strain Noviherbaspirillum sp. DKR-6.</title>
        <authorList>
            <person name="Chaudhary D.K."/>
        </authorList>
    </citation>
    <scope>NUCLEOTIDE SEQUENCE</scope>
    <source>
        <strain evidence="14">DKR-6</strain>
    </source>
</reference>
<dbReference type="Gene3D" id="1.10.287.130">
    <property type="match status" value="1"/>
</dbReference>
<dbReference type="PANTHER" id="PTHR42878">
    <property type="entry name" value="TWO-COMPONENT HISTIDINE KINASE"/>
    <property type="match status" value="1"/>
</dbReference>
<comment type="subcellular location">
    <subcellularLocation>
        <location evidence="2">Cell inner membrane</location>
        <topology evidence="2">Multi-pass membrane protein</topology>
    </subcellularLocation>
</comment>
<feature type="domain" description="Phytochrome chromophore attachment site" evidence="12">
    <location>
        <begin position="153"/>
        <end position="311"/>
    </location>
</feature>
<dbReference type="Gene3D" id="3.30.450.20">
    <property type="entry name" value="PAS domain"/>
    <property type="match status" value="1"/>
</dbReference>
<dbReference type="Pfam" id="PF00512">
    <property type="entry name" value="HisKA"/>
    <property type="match status" value="1"/>
</dbReference>
<comment type="caution">
    <text evidence="14">The sequence shown here is derived from an EMBL/GenBank/DDBJ whole genome shotgun (WGS) entry which is preliminary data.</text>
</comment>
<dbReference type="SMART" id="SM00387">
    <property type="entry name" value="HATPase_c"/>
    <property type="match status" value="1"/>
</dbReference>
<gene>
    <name evidence="14" type="ORF">JJB74_26755</name>
</gene>
<dbReference type="SUPFAM" id="SSF55785">
    <property type="entry name" value="PYP-like sensor domain (PAS domain)"/>
    <property type="match status" value="1"/>
</dbReference>
<comment type="similarity">
    <text evidence="3">In the N-terminal section; belongs to the phytochrome family.</text>
</comment>
<dbReference type="GO" id="GO:0005886">
    <property type="term" value="C:plasma membrane"/>
    <property type="evidence" value="ECO:0007669"/>
    <property type="project" value="UniProtKB-SubCell"/>
</dbReference>
<dbReference type="SMART" id="SM00065">
    <property type="entry name" value="GAF"/>
    <property type="match status" value="1"/>
</dbReference>
<dbReference type="InterPro" id="IPR016132">
    <property type="entry name" value="Phyto_chromo_attachment"/>
</dbReference>
<dbReference type="Proteomes" id="UP000622890">
    <property type="component" value="Unassembled WGS sequence"/>
</dbReference>
<keyword evidence="15" id="KW-1185">Reference proteome</keyword>
<keyword evidence="6" id="KW-0597">Phosphoprotein</keyword>
<evidence type="ECO:0000256" key="6">
    <source>
        <dbReference type="ARBA" id="ARBA00022553"/>
    </source>
</evidence>
<dbReference type="EMBL" id="JAEPBG010000018">
    <property type="protein sequence ID" value="MBK4738239.1"/>
    <property type="molecule type" value="Genomic_DNA"/>
</dbReference>
<dbReference type="PROSITE" id="PS50046">
    <property type="entry name" value="PHYTOCHROME_2"/>
    <property type="match status" value="1"/>
</dbReference>
<dbReference type="GO" id="GO:0006355">
    <property type="term" value="P:regulation of DNA-templated transcription"/>
    <property type="evidence" value="ECO:0007669"/>
    <property type="project" value="InterPro"/>
</dbReference>
<evidence type="ECO:0000313" key="14">
    <source>
        <dbReference type="EMBL" id="MBK4738239.1"/>
    </source>
</evidence>
<protein>
    <recommendedName>
        <fullName evidence="4">histidine kinase</fullName>
        <ecNumber evidence="4">2.7.13.3</ecNumber>
    </recommendedName>
</protein>
<dbReference type="AlphaFoldDB" id="A0A934T2S2"/>
<name>A0A934T2S2_9BURK</name>
<sequence length="752" mass="82288">MILPASTDKHADYPDLTQCDREPIHIPGAIQPHGFLLSISEDDLAIRQASANVDALLGRQPQSLLGHRLGELIGEANAGVVAAALAGDAVQAQPIYAGAVDIGEAGCFDAIAHRIGNATMVEFEPAPRSHSADFRLLYSLLGRFLKTVAHVDSIDAISEYAVRTIREVTGFGRVFLYVFDHNDDSQVIAETLEPGYPSYIGQRFPASDIPAQARRLYVDNPVRLIADAHYRPAPLVPAQDPATGKPTDLSYAGLRAVSPVHVQYMKNMGTIASMSISLVIKGRLWGMISCHHASAKFVPFEVRSACEQLGQILSLRIESIIEGKEYAYRLALRSKLVSLLAVLSRGDEFVASMRNASPDLLRLMNASGAALVFEGQTILFGDTPSETQVGALVEWLGMHAGGDLVHSNALSREFPPAAQYAACASGMLAVSISGNYRHYVIWFRPEVVQEVEWAGNPAHKALQGNAAQPLTPRKSFESWRETVRGTADPWHQSELEAALEFRGAILSIVLARAEEMAGLADELGRANKELESFSYSVSHDLRAPLRHIVGYTDLLVEFEGPNLNDRGNRYLKNIGEAARFAGKLVDDLLSFSQMGRSALHPMTTDMNQVVRSAVKRAAQDAGDRRIDWHIGSLPTIQCDPTFMELAVFNLVSNAVKYSRVRTPAVITISSEQTEDEHIFHVRDNGVGFSMEYAHKLFAVFQRLHRMEEFEGTGIGLANVRRIVERHGGRAWAEGVPGEGAVFSFAIPKKLPT</sequence>
<dbReference type="SUPFAM" id="SSF55874">
    <property type="entry name" value="ATPase domain of HSP90 chaperone/DNA topoisomerase II/histidine kinase"/>
    <property type="match status" value="1"/>
</dbReference>
<dbReference type="PROSITE" id="PS50109">
    <property type="entry name" value="HIS_KIN"/>
    <property type="match status" value="1"/>
</dbReference>
<dbReference type="GO" id="GO:0009881">
    <property type="term" value="F:photoreceptor activity"/>
    <property type="evidence" value="ECO:0007669"/>
    <property type="project" value="UniProtKB-KW"/>
</dbReference>
<dbReference type="InterPro" id="IPR036890">
    <property type="entry name" value="HATPase_C_sf"/>
</dbReference>
<dbReference type="InterPro" id="IPR029016">
    <property type="entry name" value="GAF-like_dom_sf"/>
</dbReference>
<organism evidence="14 15">
    <name type="scientific">Noviherbaspirillum pedocola</name>
    <dbReference type="NCBI Taxonomy" id="2801341"/>
    <lineage>
        <taxon>Bacteria</taxon>
        <taxon>Pseudomonadati</taxon>
        <taxon>Pseudomonadota</taxon>
        <taxon>Betaproteobacteria</taxon>
        <taxon>Burkholderiales</taxon>
        <taxon>Oxalobacteraceae</taxon>
        <taxon>Noviherbaspirillum</taxon>
    </lineage>
</organism>
<evidence type="ECO:0000256" key="11">
    <source>
        <dbReference type="ARBA" id="ARBA00023170"/>
    </source>
</evidence>